<sequence>MVFCMESKGTSQKNLLLGIPSFWKRQQHDWKITVVRTSLERFGYQMIYPYLSIFIIALGANKTELGFITSIGMILTGLVAPFVGNRIDQTGPKKIYLLGIAMLTAAYLTYSFAMTWQAAAVAMIIYYLGEGVSIHGCATICGNCLVNCDRAKGMLVCESIAAGLLGMLGPMLSAWILVNFMGVTGSPSSADQIRPLFYIPVLTTVLSFIIILTMLSNQKWVSKNNPGLHIIRDGAKILKGNRNAQKWLIIGAITYIPRGMILPFCQVFAKEVKGADVVTLGGMVTAAALTSVLFGYPVGALADKIGRKKVLYMIIPLFWLSNILMVIAPSPAILIVAGILQGFFFISTPLTATIQRELVAPEVMGRWIGLNKLITAIVSAAMALVSGVMYDKIGPQYVFLGYVAVDVLIRMPLLFSIPETLNYKIEQSEE</sequence>
<dbReference type="AlphaFoldDB" id="A0A644Y4Q6"/>
<protein>
    <recommendedName>
        <fullName evidence="2">Major facilitator superfamily (MFS) profile domain-containing protein</fullName>
    </recommendedName>
</protein>
<dbReference type="EMBL" id="VSSQ01003996">
    <property type="protein sequence ID" value="MPM23289.1"/>
    <property type="molecule type" value="Genomic_DNA"/>
</dbReference>
<dbReference type="Gene3D" id="1.20.1250.20">
    <property type="entry name" value="MFS general substrate transporter like domains"/>
    <property type="match status" value="2"/>
</dbReference>
<evidence type="ECO:0000313" key="3">
    <source>
        <dbReference type="EMBL" id="MPM23289.1"/>
    </source>
</evidence>
<dbReference type="PANTHER" id="PTHR23518:SF2">
    <property type="entry name" value="MAJOR FACILITATOR SUPERFAMILY TRANSPORTER"/>
    <property type="match status" value="1"/>
</dbReference>
<dbReference type="InterPro" id="IPR036259">
    <property type="entry name" value="MFS_trans_sf"/>
</dbReference>
<feature type="transmembrane region" description="Helical" evidence="1">
    <location>
        <begin position="197"/>
        <end position="215"/>
    </location>
</feature>
<comment type="caution">
    <text evidence="3">The sequence shown here is derived from an EMBL/GenBank/DDBJ whole genome shotgun (WGS) entry which is preliminary data.</text>
</comment>
<keyword evidence="1" id="KW-0472">Membrane</keyword>
<feature type="domain" description="Major facilitator superfamily (MFS) profile" evidence="2">
    <location>
        <begin position="243"/>
        <end position="430"/>
    </location>
</feature>
<feature type="transmembrane region" description="Helical" evidence="1">
    <location>
        <begin position="396"/>
        <end position="415"/>
    </location>
</feature>
<evidence type="ECO:0000259" key="2">
    <source>
        <dbReference type="PROSITE" id="PS50850"/>
    </source>
</evidence>
<dbReference type="InterPro" id="IPR011701">
    <property type="entry name" value="MFS"/>
</dbReference>
<gene>
    <name evidence="3" type="ORF">SDC9_69760</name>
</gene>
<feature type="transmembrane region" description="Helical" evidence="1">
    <location>
        <begin position="65"/>
        <end position="83"/>
    </location>
</feature>
<dbReference type="PANTHER" id="PTHR23518">
    <property type="entry name" value="C-METHYLTRANSFERASE"/>
    <property type="match status" value="1"/>
</dbReference>
<feature type="transmembrane region" description="Helical" evidence="1">
    <location>
        <begin position="373"/>
        <end position="390"/>
    </location>
</feature>
<feature type="transmembrane region" description="Helical" evidence="1">
    <location>
        <begin position="310"/>
        <end position="327"/>
    </location>
</feature>
<name>A0A644Y4Q6_9ZZZZ</name>
<feature type="transmembrane region" description="Helical" evidence="1">
    <location>
        <begin position="275"/>
        <end position="298"/>
    </location>
</feature>
<dbReference type="PROSITE" id="PS50850">
    <property type="entry name" value="MFS"/>
    <property type="match status" value="1"/>
</dbReference>
<proteinExistence type="predicted"/>
<accession>A0A644Y4Q6</accession>
<dbReference type="SUPFAM" id="SSF103473">
    <property type="entry name" value="MFS general substrate transporter"/>
    <property type="match status" value="1"/>
</dbReference>
<evidence type="ECO:0000256" key="1">
    <source>
        <dbReference type="SAM" id="Phobius"/>
    </source>
</evidence>
<reference evidence="3" key="1">
    <citation type="submission" date="2019-08" db="EMBL/GenBank/DDBJ databases">
        <authorList>
            <person name="Kucharzyk K."/>
            <person name="Murdoch R.W."/>
            <person name="Higgins S."/>
            <person name="Loffler F."/>
        </authorList>
    </citation>
    <scope>NUCLEOTIDE SEQUENCE</scope>
</reference>
<feature type="transmembrane region" description="Helical" evidence="1">
    <location>
        <begin position="42"/>
        <end position="59"/>
    </location>
</feature>
<keyword evidence="1" id="KW-0812">Transmembrane</keyword>
<feature type="transmembrane region" description="Helical" evidence="1">
    <location>
        <begin position="153"/>
        <end position="177"/>
    </location>
</feature>
<feature type="transmembrane region" description="Helical" evidence="1">
    <location>
        <begin position="124"/>
        <end position="146"/>
    </location>
</feature>
<feature type="transmembrane region" description="Helical" evidence="1">
    <location>
        <begin position="95"/>
        <end position="118"/>
    </location>
</feature>
<feature type="transmembrane region" description="Helical" evidence="1">
    <location>
        <begin position="333"/>
        <end position="352"/>
    </location>
</feature>
<organism evidence="3">
    <name type="scientific">bioreactor metagenome</name>
    <dbReference type="NCBI Taxonomy" id="1076179"/>
    <lineage>
        <taxon>unclassified sequences</taxon>
        <taxon>metagenomes</taxon>
        <taxon>ecological metagenomes</taxon>
    </lineage>
</organism>
<keyword evidence="1" id="KW-1133">Transmembrane helix</keyword>
<dbReference type="GO" id="GO:0022857">
    <property type="term" value="F:transmembrane transporter activity"/>
    <property type="evidence" value="ECO:0007669"/>
    <property type="project" value="InterPro"/>
</dbReference>
<dbReference type="InterPro" id="IPR020846">
    <property type="entry name" value="MFS_dom"/>
</dbReference>
<feature type="transmembrane region" description="Helical" evidence="1">
    <location>
        <begin position="247"/>
        <end position="269"/>
    </location>
</feature>
<dbReference type="Pfam" id="PF07690">
    <property type="entry name" value="MFS_1"/>
    <property type="match status" value="2"/>
</dbReference>